<keyword evidence="1" id="KW-0472">Membrane</keyword>
<name>A0ABV4JCZ8_9ENTR</name>
<feature type="transmembrane region" description="Helical" evidence="1">
    <location>
        <begin position="7"/>
        <end position="34"/>
    </location>
</feature>
<evidence type="ECO:0000313" key="2">
    <source>
        <dbReference type="EMBL" id="MEZ4051432.1"/>
    </source>
</evidence>
<evidence type="ECO:0000313" key="3">
    <source>
        <dbReference type="Proteomes" id="UP001567731"/>
    </source>
</evidence>
<organism evidence="2 3">
    <name type="scientific">Enterobacter rongchengensis</name>
    <dbReference type="NCBI Taxonomy" id="3030999"/>
    <lineage>
        <taxon>Bacteria</taxon>
        <taxon>Pseudomonadati</taxon>
        <taxon>Pseudomonadota</taxon>
        <taxon>Gammaproteobacteria</taxon>
        <taxon>Enterobacterales</taxon>
        <taxon>Enterobacteriaceae</taxon>
        <taxon>Enterobacter</taxon>
    </lineage>
</organism>
<reference evidence="2 3" key="1">
    <citation type="submission" date="2023-06" db="EMBL/GenBank/DDBJ databases">
        <title>Genome characterization of Enterobacterales and Pseudomonas spp isolates with different phenotypes to cefepime-taniborbactam.</title>
        <authorList>
            <person name="Hernandez-Garcia M."/>
            <person name="Garcia-Castillo M."/>
            <person name="Ruiz-Garbajosa P."/>
            <person name="Canton R."/>
        </authorList>
    </citation>
    <scope>NUCLEOTIDE SEQUENCE [LARGE SCALE GENOMIC DNA]</scope>
    <source>
        <strain evidence="2 3">A003</strain>
    </source>
</reference>
<dbReference type="Proteomes" id="UP001567731">
    <property type="component" value="Unassembled WGS sequence"/>
</dbReference>
<keyword evidence="1" id="KW-1133">Transmembrane helix</keyword>
<dbReference type="RefSeq" id="WP_371196665.1">
    <property type="nucleotide sequence ID" value="NZ_JAUEHC010000013.1"/>
</dbReference>
<evidence type="ECO:0008006" key="4">
    <source>
        <dbReference type="Google" id="ProtNLM"/>
    </source>
</evidence>
<keyword evidence="3" id="KW-1185">Reference proteome</keyword>
<evidence type="ECO:0000256" key="1">
    <source>
        <dbReference type="SAM" id="Phobius"/>
    </source>
</evidence>
<gene>
    <name evidence="2" type="ORF">QVM81_07575</name>
</gene>
<proteinExistence type="predicted"/>
<protein>
    <recommendedName>
        <fullName evidence="4">TMhelix containing protein</fullName>
    </recommendedName>
</protein>
<comment type="caution">
    <text evidence="2">The sequence shown here is derived from an EMBL/GenBank/DDBJ whole genome shotgun (WGS) entry which is preliminary data.</text>
</comment>
<sequence>MKSLYDALFYVVLTMIFGIFIGFGTALVVVLSWLGLLCFGQLVYDAYKELKNKNKEATV</sequence>
<keyword evidence="1" id="KW-0812">Transmembrane</keyword>
<dbReference type="EMBL" id="JAUEHC010000013">
    <property type="protein sequence ID" value="MEZ4051432.1"/>
    <property type="molecule type" value="Genomic_DNA"/>
</dbReference>
<accession>A0ABV4JCZ8</accession>